<dbReference type="Pfam" id="PF02586">
    <property type="entry name" value="SRAP"/>
    <property type="match status" value="1"/>
</dbReference>
<dbReference type="GO" id="GO:0006508">
    <property type="term" value="P:proteolysis"/>
    <property type="evidence" value="ECO:0007669"/>
    <property type="project" value="UniProtKB-KW"/>
</dbReference>
<dbReference type="GO" id="GO:0003697">
    <property type="term" value="F:single-stranded DNA binding"/>
    <property type="evidence" value="ECO:0007669"/>
    <property type="project" value="InterPro"/>
</dbReference>
<evidence type="ECO:0000256" key="5">
    <source>
        <dbReference type="ARBA" id="ARBA00023124"/>
    </source>
</evidence>
<name>A0A1G9SID1_9FIRM</name>
<dbReference type="GO" id="GO:0008233">
    <property type="term" value="F:peptidase activity"/>
    <property type="evidence" value="ECO:0007669"/>
    <property type="project" value="UniProtKB-KW"/>
</dbReference>
<dbReference type="PANTHER" id="PTHR13604">
    <property type="entry name" value="DC12-RELATED"/>
    <property type="match status" value="1"/>
</dbReference>
<evidence type="ECO:0000313" key="9">
    <source>
        <dbReference type="EMBL" id="SDM35070.1"/>
    </source>
</evidence>
<dbReference type="EMBL" id="FNGO01000029">
    <property type="protein sequence ID" value="SDM35070.1"/>
    <property type="molecule type" value="Genomic_DNA"/>
</dbReference>
<keyword evidence="5" id="KW-0190">Covalent protein-DNA linkage</keyword>
<dbReference type="AlphaFoldDB" id="A0A1G9SID1"/>
<dbReference type="Proteomes" id="UP000199476">
    <property type="component" value="Unassembled WGS sequence"/>
</dbReference>
<protein>
    <recommendedName>
        <fullName evidence="8">Abasic site processing protein</fullName>
        <ecNumber evidence="8">3.4.-.-</ecNumber>
    </recommendedName>
</protein>
<keyword evidence="7" id="KW-0456">Lyase</keyword>
<evidence type="ECO:0000256" key="2">
    <source>
        <dbReference type="ARBA" id="ARBA00022670"/>
    </source>
</evidence>
<reference evidence="9 10" key="1">
    <citation type="submission" date="2016-10" db="EMBL/GenBank/DDBJ databases">
        <authorList>
            <person name="de Groot N.N."/>
        </authorList>
    </citation>
    <scope>NUCLEOTIDE SEQUENCE [LARGE SCALE GENOMIC DNA]</scope>
    <source>
        <strain evidence="9 10">SLAS-1</strain>
    </source>
</reference>
<keyword evidence="6" id="KW-0238">DNA-binding</keyword>
<evidence type="ECO:0000256" key="6">
    <source>
        <dbReference type="ARBA" id="ARBA00023125"/>
    </source>
</evidence>
<dbReference type="OrthoDB" id="9782620at2"/>
<evidence type="ECO:0000256" key="4">
    <source>
        <dbReference type="ARBA" id="ARBA00022801"/>
    </source>
</evidence>
<gene>
    <name evidence="9" type="ORF">SAMN04488692_1295</name>
</gene>
<accession>A0A1G9SID1</accession>
<dbReference type="RefSeq" id="WP_089761904.1">
    <property type="nucleotide sequence ID" value="NZ_FNGO01000029.1"/>
</dbReference>
<keyword evidence="2 8" id="KW-0645">Protease</keyword>
<evidence type="ECO:0000256" key="8">
    <source>
        <dbReference type="RuleBase" id="RU364100"/>
    </source>
</evidence>
<evidence type="ECO:0000256" key="3">
    <source>
        <dbReference type="ARBA" id="ARBA00022763"/>
    </source>
</evidence>
<sequence>MCGSFALPVELIEIVDYFNSAEISSGDIRIEVQNFQSDSSIRPTDSVPVLKTENGEQILEEQSWGFQPDFSSRPLINARAETVCEKPTFAAAADSRRCLIPAAAFYEWKQLKPGNKKTRFTISIADRKMFSLAGLYSPYSLNDERKNCFVVITRTARGELRKIHDRMPVILDSEDEKSWLNHSLSDEQIKTLLTKNRNRDLVIDPSPDSTEEQLSLF</sequence>
<dbReference type="GO" id="GO:0016829">
    <property type="term" value="F:lyase activity"/>
    <property type="evidence" value="ECO:0007669"/>
    <property type="project" value="UniProtKB-KW"/>
</dbReference>
<organism evidence="9 10">
    <name type="scientific">Halarsenatibacter silvermanii</name>
    <dbReference type="NCBI Taxonomy" id="321763"/>
    <lineage>
        <taxon>Bacteria</taxon>
        <taxon>Bacillati</taxon>
        <taxon>Bacillota</taxon>
        <taxon>Clostridia</taxon>
        <taxon>Halanaerobiales</taxon>
        <taxon>Halarsenatibacteraceae</taxon>
        <taxon>Halarsenatibacter</taxon>
    </lineage>
</organism>
<dbReference type="GO" id="GO:0106300">
    <property type="term" value="P:protein-DNA covalent cross-linking repair"/>
    <property type="evidence" value="ECO:0007669"/>
    <property type="project" value="InterPro"/>
</dbReference>
<keyword evidence="4 8" id="KW-0378">Hydrolase</keyword>
<dbReference type="Gene3D" id="3.90.1680.10">
    <property type="entry name" value="SOS response associated peptidase-like"/>
    <property type="match status" value="1"/>
</dbReference>
<keyword evidence="10" id="KW-1185">Reference proteome</keyword>
<evidence type="ECO:0000256" key="7">
    <source>
        <dbReference type="ARBA" id="ARBA00023239"/>
    </source>
</evidence>
<comment type="similarity">
    <text evidence="1 8">Belongs to the SOS response-associated peptidase family.</text>
</comment>
<dbReference type="InterPro" id="IPR003738">
    <property type="entry name" value="SRAP"/>
</dbReference>
<dbReference type="STRING" id="321763.SAMN04488692_1295"/>
<dbReference type="SUPFAM" id="SSF143081">
    <property type="entry name" value="BB1717-like"/>
    <property type="match status" value="1"/>
</dbReference>
<evidence type="ECO:0000256" key="1">
    <source>
        <dbReference type="ARBA" id="ARBA00008136"/>
    </source>
</evidence>
<evidence type="ECO:0000313" key="10">
    <source>
        <dbReference type="Proteomes" id="UP000199476"/>
    </source>
</evidence>
<dbReference type="PANTHER" id="PTHR13604:SF0">
    <property type="entry name" value="ABASIC SITE PROCESSING PROTEIN HMCES"/>
    <property type="match status" value="1"/>
</dbReference>
<dbReference type="InterPro" id="IPR036590">
    <property type="entry name" value="SRAP-like"/>
</dbReference>
<proteinExistence type="inferred from homology"/>
<keyword evidence="3" id="KW-0227">DNA damage</keyword>
<dbReference type="EC" id="3.4.-.-" evidence="8"/>